<evidence type="ECO:0000313" key="3">
    <source>
        <dbReference type="Proteomes" id="UP000503399"/>
    </source>
</evidence>
<keyword evidence="2" id="KW-0808">Transferase</keyword>
<reference evidence="2 3" key="1">
    <citation type="submission" date="2020-02" db="EMBL/GenBank/DDBJ databases">
        <authorList>
            <person name="Hogendoorn C."/>
        </authorList>
    </citation>
    <scope>NUCLEOTIDE SEQUENCE [LARGE SCALE GENOMIC DNA]</scope>
    <source>
        <strain evidence="2">R501</strain>
    </source>
</reference>
<evidence type="ECO:0000313" key="2">
    <source>
        <dbReference type="EMBL" id="CAB1127709.1"/>
    </source>
</evidence>
<keyword evidence="2" id="KW-0548">Nucleotidyltransferase</keyword>
<sequence>MRQEPLRGLLLAGGTGSRLRPLTYTGAKQLLPVANKPILFYVVEAMVAAGVREIAVVVGDTRAEVEAALGDGRRFGATLTYVPQARPLGLADAVRTAQPVLGDAPFLMVLGDNLLRGGYGSLVERFRAGPWAAAILVSPVDRPQAFGVAVLDPAGRVVRLVEKPRDPPSRLALVGAYCFDPLVHTVIADLQPSPRGEYEITDAIQGLVDRGLPVDAAVVEGWWKDTGRPEDILEANRLVLEDRTEFRLEGTVSADSQVTGRVALGPGSRVVDSVLRGPAVLGADVVVEHAYIGPYTALGDGCVLRNSEIEHSVVLPGCRIEDVPARIDQSLLGRDVVLTGRPHRPRAVRLVLGDRSQAEL</sequence>
<dbReference type="CDD" id="cd04189">
    <property type="entry name" value="G1P_TT_long"/>
    <property type="match status" value="1"/>
</dbReference>
<dbReference type="EMBL" id="LR778114">
    <property type="protein sequence ID" value="CAB1127709.1"/>
    <property type="molecule type" value="Genomic_DNA"/>
</dbReference>
<dbReference type="AlphaFoldDB" id="A0A6F8ZDM6"/>
<dbReference type="SUPFAM" id="SSF53448">
    <property type="entry name" value="Nucleotide-diphospho-sugar transferases"/>
    <property type="match status" value="1"/>
</dbReference>
<organism evidence="2 3">
    <name type="scientific">Candidatus Hydrogenisulfobacillus filiaventi</name>
    <dbReference type="NCBI Taxonomy" id="2707344"/>
    <lineage>
        <taxon>Bacteria</taxon>
        <taxon>Bacillati</taxon>
        <taxon>Bacillota</taxon>
        <taxon>Clostridia</taxon>
        <taxon>Eubacteriales</taxon>
        <taxon>Clostridiales Family XVII. Incertae Sedis</taxon>
        <taxon>Candidatus Hydrogenisulfobacillus</taxon>
    </lineage>
</organism>
<dbReference type="NCBIfam" id="TIGR01208">
    <property type="entry name" value="rmlA_long"/>
    <property type="match status" value="1"/>
</dbReference>
<dbReference type="EC" id="2.7.7.24" evidence="2"/>
<dbReference type="Gene3D" id="3.90.550.10">
    <property type="entry name" value="Spore Coat Polysaccharide Biosynthesis Protein SpsA, Chain A"/>
    <property type="match status" value="1"/>
</dbReference>
<dbReference type="PANTHER" id="PTHR42883:SF2">
    <property type="entry name" value="THYMIDYLYLTRANSFERASE"/>
    <property type="match status" value="1"/>
</dbReference>
<dbReference type="PANTHER" id="PTHR42883">
    <property type="entry name" value="GLUCOSE-1-PHOSPHATE THYMIDYLTRANSFERASE"/>
    <property type="match status" value="1"/>
</dbReference>
<feature type="domain" description="Nucleotidyl transferase" evidence="1">
    <location>
        <begin position="8"/>
        <end position="240"/>
    </location>
</feature>
<gene>
    <name evidence="2" type="primary">oleS</name>
    <name evidence="2" type="ORF">R50_0203</name>
</gene>
<dbReference type="Pfam" id="PF00483">
    <property type="entry name" value="NTP_transferase"/>
    <property type="match status" value="1"/>
</dbReference>
<proteinExistence type="predicted"/>
<accession>A0A6F8ZDM6</accession>
<keyword evidence="3" id="KW-1185">Reference proteome</keyword>
<dbReference type="InterPro" id="IPR029044">
    <property type="entry name" value="Nucleotide-diphossugar_trans"/>
</dbReference>
<dbReference type="InterPro" id="IPR005835">
    <property type="entry name" value="NTP_transferase_dom"/>
</dbReference>
<dbReference type="InterPro" id="IPR005908">
    <property type="entry name" value="G1P_thy_trans_l"/>
</dbReference>
<dbReference type="KEGG" id="hfv:R50_0203"/>
<protein>
    <submittedName>
        <fullName evidence="2">Glucose-1-phosphate thymidylyltransferase</fullName>
        <ecNumber evidence="2">2.7.7.24</ecNumber>
    </submittedName>
</protein>
<dbReference type="Proteomes" id="UP000503399">
    <property type="component" value="Chromosome"/>
</dbReference>
<evidence type="ECO:0000259" key="1">
    <source>
        <dbReference type="Pfam" id="PF00483"/>
    </source>
</evidence>
<name>A0A6F8ZDM6_9FIRM</name>
<dbReference type="GO" id="GO:0008879">
    <property type="term" value="F:glucose-1-phosphate thymidylyltransferase activity"/>
    <property type="evidence" value="ECO:0007669"/>
    <property type="project" value="UniProtKB-EC"/>
</dbReference>